<evidence type="ECO:0000313" key="2">
    <source>
        <dbReference type="Proteomes" id="UP000828390"/>
    </source>
</evidence>
<dbReference type="SUPFAM" id="SSF48056">
    <property type="entry name" value="Di-copper centre-containing domain"/>
    <property type="match status" value="1"/>
</dbReference>
<reference evidence="1" key="2">
    <citation type="submission" date="2020-11" db="EMBL/GenBank/DDBJ databases">
        <authorList>
            <person name="McCartney M.A."/>
            <person name="Auch B."/>
            <person name="Kono T."/>
            <person name="Mallez S."/>
            <person name="Becker A."/>
            <person name="Gohl D.M."/>
            <person name="Silverstein K.A.T."/>
            <person name="Koren S."/>
            <person name="Bechman K.B."/>
            <person name="Herman A."/>
            <person name="Abrahante J.E."/>
            <person name="Garbe J."/>
        </authorList>
    </citation>
    <scope>NUCLEOTIDE SEQUENCE</scope>
    <source>
        <strain evidence="1">Duluth1</strain>
        <tissue evidence="1">Whole animal</tissue>
    </source>
</reference>
<sequence length="109" mass="12070">MVNPVNTILFSPAFFGNGDGMVITGPFANWQTPIGPLTRNIGGTSRLMSKQVIAAIMTRCRTIEINRFTALPQFDLELAHGGPHSWVGGQFSVWRQQPSIQHFFSTTHL</sequence>
<gene>
    <name evidence="1" type="ORF">DPMN_101987</name>
</gene>
<comment type="caution">
    <text evidence="1">The sequence shown here is derived from an EMBL/GenBank/DDBJ whole genome shotgun (WGS) entry which is preliminary data.</text>
</comment>
<dbReference type="AlphaFoldDB" id="A0A9D4LJQ3"/>
<dbReference type="Proteomes" id="UP000828390">
    <property type="component" value="Unassembled WGS sequence"/>
</dbReference>
<proteinExistence type="predicted"/>
<reference evidence="1" key="1">
    <citation type="journal article" date="2019" name="bioRxiv">
        <title>The Genome of the Zebra Mussel, Dreissena polymorpha: A Resource for Invasive Species Research.</title>
        <authorList>
            <person name="McCartney M.A."/>
            <person name="Auch B."/>
            <person name="Kono T."/>
            <person name="Mallez S."/>
            <person name="Zhang Y."/>
            <person name="Obille A."/>
            <person name="Becker A."/>
            <person name="Abrahante J.E."/>
            <person name="Garbe J."/>
            <person name="Badalamenti J.P."/>
            <person name="Herman A."/>
            <person name="Mangelson H."/>
            <person name="Liachko I."/>
            <person name="Sullivan S."/>
            <person name="Sone E.D."/>
            <person name="Koren S."/>
            <person name="Silverstein K.A.T."/>
            <person name="Beckman K.B."/>
            <person name="Gohl D.M."/>
        </authorList>
    </citation>
    <scope>NUCLEOTIDE SEQUENCE</scope>
    <source>
        <strain evidence="1">Duluth1</strain>
        <tissue evidence="1">Whole animal</tissue>
    </source>
</reference>
<dbReference type="InterPro" id="IPR008922">
    <property type="entry name" value="Di-copper_centre_dom_sf"/>
</dbReference>
<accession>A0A9D4LJQ3</accession>
<keyword evidence="2" id="KW-1185">Reference proteome</keyword>
<dbReference type="EMBL" id="JAIWYP010000003">
    <property type="protein sequence ID" value="KAH3859270.1"/>
    <property type="molecule type" value="Genomic_DNA"/>
</dbReference>
<dbReference type="Gene3D" id="1.10.1280.10">
    <property type="entry name" value="Di-copper center containing domain from catechol oxidase"/>
    <property type="match status" value="1"/>
</dbReference>
<organism evidence="1 2">
    <name type="scientific">Dreissena polymorpha</name>
    <name type="common">Zebra mussel</name>
    <name type="synonym">Mytilus polymorpha</name>
    <dbReference type="NCBI Taxonomy" id="45954"/>
    <lineage>
        <taxon>Eukaryota</taxon>
        <taxon>Metazoa</taxon>
        <taxon>Spiralia</taxon>
        <taxon>Lophotrochozoa</taxon>
        <taxon>Mollusca</taxon>
        <taxon>Bivalvia</taxon>
        <taxon>Autobranchia</taxon>
        <taxon>Heteroconchia</taxon>
        <taxon>Euheterodonta</taxon>
        <taxon>Imparidentia</taxon>
        <taxon>Neoheterodontei</taxon>
        <taxon>Myida</taxon>
        <taxon>Dreissenoidea</taxon>
        <taxon>Dreissenidae</taxon>
        <taxon>Dreissena</taxon>
    </lineage>
</organism>
<name>A0A9D4LJQ3_DREPO</name>
<evidence type="ECO:0000313" key="1">
    <source>
        <dbReference type="EMBL" id="KAH3859270.1"/>
    </source>
</evidence>
<protein>
    <submittedName>
        <fullName evidence="1">Uncharacterized protein</fullName>
    </submittedName>
</protein>